<reference evidence="1 2" key="1">
    <citation type="submission" date="2012-05" db="EMBL/GenBank/DDBJ databases">
        <title>Recombination and specialization in a pathogen metapopulation.</title>
        <authorList>
            <person name="Gardiner A."/>
            <person name="Kemen E."/>
            <person name="Schultz-Larsen T."/>
            <person name="MacLean D."/>
            <person name="Van Oosterhout C."/>
            <person name="Jones J.D.G."/>
        </authorList>
    </citation>
    <scope>NUCLEOTIDE SEQUENCE [LARGE SCALE GENOMIC DNA]</scope>
    <source>
        <strain evidence="1 2">Ac Nc2</strain>
    </source>
</reference>
<keyword evidence="2" id="KW-1185">Reference proteome</keyword>
<proteinExistence type="predicted"/>
<name>A0A024FX70_9STRA</name>
<evidence type="ECO:0000313" key="2">
    <source>
        <dbReference type="Proteomes" id="UP000053237"/>
    </source>
</evidence>
<evidence type="ECO:0000313" key="1">
    <source>
        <dbReference type="EMBL" id="CCI11783.1"/>
    </source>
</evidence>
<gene>
    <name evidence="1" type="ORF">BN9_134780</name>
</gene>
<comment type="caution">
    <text evidence="1">The sequence shown here is derived from an EMBL/GenBank/DDBJ whole genome shotgun (WGS) entry which is preliminary data.</text>
</comment>
<accession>A0A024FX70</accession>
<dbReference type="OrthoDB" id="2322499at2759"/>
<sequence length="67" mass="7638">MPRASKQQRHMKAMRATFETKKAGNTLSSGIANSIDVEAGLKVALEDFLWKNKRTPLLKKRLLVQER</sequence>
<dbReference type="Proteomes" id="UP000053237">
    <property type="component" value="Unassembled WGS sequence"/>
</dbReference>
<protein>
    <submittedName>
        <fullName evidence="1">Uncharacterized protein</fullName>
    </submittedName>
</protein>
<dbReference type="InParanoid" id="A0A024FX70"/>
<dbReference type="AlphaFoldDB" id="A0A024FX70"/>
<organism evidence="1 2">
    <name type="scientific">Albugo candida</name>
    <dbReference type="NCBI Taxonomy" id="65357"/>
    <lineage>
        <taxon>Eukaryota</taxon>
        <taxon>Sar</taxon>
        <taxon>Stramenopiles</taxon>
        <taxon>Oomycota</taxon>
        <taxon>Peronosporomycetes</taxon>
        <taxon>Albuginales</taxon>
        <taxon>Albuginaceae</taxon>
        <taxon>Albugo</taxon>
    </lineage>
</organism>
<dbReference type="EMBL" id="CAIX01002122">
    <property type="protein sequence ID" value="CCI11783.1"/>
    <property type="molecule type" value="Genomic_DNA"/>
</dbReference>